<keyword evidence="4" id="KW-1185">Reference proteome</keyword>
<feature type="signal peptide" evidence="2">
    <location>
        <begin position="1"/>
        <end position="22"/>
    </location>
</feature>
<reference evidence="3" key="1">
    <citation type="submission" date="2021-01" db="EMBL/GenBank/DDBJ databases">
        <title>Phytophthora aleatoria, a newly-described species from Pinus radiata is distinct from Phytophthora cactorum isolates based on comparative genomics.</title>
        <authorList>
            <person name="Mcdougal R."/>
            <person name="Panda P."/>
            <person name="Williams N."/>
            <person name="Studholme D.J."/>
        </authorList>
    </citation>
    <scope>NUCLEOTIDE SEQUENCE</scope>
    <source>
        <strain evidence="3">NZFS 4037</strain>
    </source>
</reference>
<comment type="caution">
    <text evidence="3">The sequence shown here is derived from an EMBL/GenBank/DDBJ whole genome shotgun (WGS) entry which is preliminary data.</text>
</comment>
<keyword evidence="1" id="KW-1133">Transmembrane helix</keyword>
<feature type="transmembrane region" description="Helical" evidence="1">
    <location>
        <begin position="149"/>
        <end position="168"/>
    </location>
</feature>
<dbReference type="Proteomes" id="UP000709295">
    <property type="component" value="Unassembled WGS sequence"/>
</dbReference>
<organism evidence="3 4">
    <name type="scientific">Phytophthora aleatoria</name>
    <dbReference type="NCBI Taxonomy" id="2496075"/>
    <lineage>
        <taxon>Eukaryota</taxon>
        <taxon>Sar</taxon>
        <taxon>Stramenopiles</taxon>
        <taxon>Oomycota</taxon>
        <taxon>Peronosporomycetes</taxon>
        <taxon>Peronosporales</taxon>
        <taxon>Peronosporaceae</taxon>
        <taxon>Phytophthora</taxon>
    </lineage>
</organism>
<feature type="transmembrane region" description="Helical" evidence="1">
    <location>
        <begin position="174"/>
        <end position="192"/>
    </location>
</feature>
<proteinExistence type="predicted"/>
<keyword evidence="1" id="KW-0812">Transmembrane</keyword>
<sequence length="429" mass="48061">MTSHRKVLLAWLFIGMLPFTLQIRSYLKFATPHKITKNLLVPPGREPTTDDLVETCPVAGLGTYDVNGEALARDPGSDLYRWSGYYSIVGAIWIVFRGLILRRSYIACKRYGDKCDQMEVNLNRKAATIFVHESLRLSAHGASNYHRVVLLYLLLEGLMSDLFLLAATDGSFAWIQYVSLGYNLSGILLLLFEFVENSGYLREDYRLLIKRLVFSYESSLLGELLSALGQSYVLTSLNQSDLKHTGQTARAVSYYAWGLVGHSAIVASLVGFIMCVRIVRAVTYVRWKFGPGHTWDIFSAPCCVDTTLGVRTKMPKLSGYHWEGGKLFYRADALKSFGLLKMEEQNGAEFLVLRKLHWFKVYQDDLFVIGSVTEQRVQPCSERICSGVVSFFDQNLGGPTNECGSPRSQAIHAMNKVAPSPPSMSILPS</sequence>
<feature type="transmembrane region" description="Helical" evidence="1">
    <location>
        <begin position="213"/>
        <end position="234"/>
    </location>
</feature>
<evidence type="ECO:0000256" key="1">
    <source>
        <dbReference type="SAM" id="Phobius"/>
    </source>
</evidence>
<keyword evidence="1" id="KW-0472">Membrane</keyword>
<evidence type="ECO:0000313" key="3">
    <source>
        <dbReference type="EMBL" id="KAG6974758.1"/>
    </source>
</evidence>
<accession>A0A8J5J2F9</accession>
<feature type="transmembrane region" description="Helical" evidence="1">
    <location>
        <begin position="82"/>
        <end position="100"/>
    </location>
</feature>
<evidence type="ECO:0000256" key="2">
    <source>
        <dbReference type="SAM" id="SignalP"/>
    </source>
</evidence>
<protein>
    <submittedName>
        <fullName evidence="3">Uncharacterized protein</fullName>
    </submittedName>
</protein>
<keyword evidence="2" id="KW-0732">Signal</keyword>
<gene>
    <name evidence="3" type="ORF">JG688_00002889</name>
</gene>
<feature type="transmembrane region" description="Helical" evidence="1">
    <location>
        <begin position="254"/>
        <end position="279"/>
    </location>
</feature>
<dbReference type="AlphaFoldDB" id="A0A8J5J2F9"/>
<feature type="chain" id="PRO_5035162677" evidence="2">
    <location>
        <begin position="23"/>
        <end position="429"/>
    </location>
</feature>
<evidence type="ECO:0000313" key="4">
    <source>
        <dbReference type="Proteomes" id="UP000709295"/>
    </source>
</evidence>
<dbReference type="EMBL" id="JAENGY010000081">
    <property type="protein sequence ID" value="KAG6974758.1"/>
    <property type="molecule type" value="Genomic_DNA"/>
</dbReference>
<name>A0A8J5J2F9_9STRA</name>